<keyword evidence="4 6" id="KW-0862">Zinc</keyword>
<keyword evidence="5" id="KW-0560">Oxidoreductase</keyword>
<reference evidence="8 9" key="1">
    <citation type="journal article" date="2012" name="J. Bacteriol.">
        <title>Draft Genome Sequence of Turicella otitidis ATCC 51513, Isolated from Middle Ear Fluid from a Child with Otitis Media.</title>
        <authorList>
            <person name="Brinkrolf K."/>
            <person name="Schneider J."/>
            <person name="Knecht M."/>
            <person name="Ruckert C."/>
            <person name="Tauch A."/>
        </authorList>
    </citation>
    <scope>NUCLEOTIDE SEQUENCE [LARGE SCALE GENOMIC DNA]</scope>
    <source>
        <strain evidence="8 9">ATCC 51513</strain>
    </source>
</reference>
<dbReference type="AlphaFoldDB" id="I7L889"/>
<dbReference type="InterPro" id="IPR011032">
    <property type="entry name" value="GroES-like_sf"/>
</dbReference>
<feature type="domain" description="Enoyl reductase (ER)" evidence="7">
    <location>
        <begin position="51"/>
        <end position="401"/>
    </location>
</feature>
<gene>
    <name evidence="8" type="ORF">BN46_0344</name>
</gene>
<dbReference type="PANTHER" id="PTHR43350:SF2">
    <property type="entry name" value="GROES-LIKE ZINC-BINDING ALCOHOL DEHYDROGENASE FAMILY PROTEIN"/>
    <property type="match status" value="1"/>
</dbReference>
<protein>
    <recommendedName>
        <fullName evidence="7">Enoyl reductase (ER) domain-containing protein</fullName>
    </recommendedName>
</protein>
<evidence type="ECO:0000256" key="5">
    <source>
        <dbReference type="ARBA" id="ARBA00023002"/>
    </source>
</evidence>
<dbReference type="Gene3D" id="3.90.180.10">
    <property type="entry name" value="Medium-chain alcohol dehydrogenases, catalytic domain"/>
    <property type="match status" value="1"/>
</dbReference>
<dbReference type="EMBL" id="CAJZ01000047">
    <property type="protein sequence ID" value="CCI83092.1"/>
    <property type="molecule type" value="Genomic_DNA"/>
</dbReference>
<dbReference type="PROSITE" id="PS00059">
    <property type="entry name" value="ADH_ZINC"/>
    <property type="match status" value="1"/>
</dbReference>
<dbReference type="Pfam" id="PF08240">
    <property type="entry name" value="ADH_N"/>
    <property type="match status" value="1"/>
</dbReference>
<evidence type="ECO:0000313" key="8">
    <source>
        <dbReference type="EMBL" id="CCI83092.1"/>
    </source>
</evidence>
<name>I7L889_9CORY</name>
<keyword evidence="3 6" id="KW-0479">Metal-binding</keyword>
<dbReference type="SUPFAM" id="SSF51735">
    <property type="entry name" value="NAD(P)-binding Rossmann-fold domains"/>
    <property type="match status" value="1"/>
</dbReference>
<dbReference type="InterPro" id="IPR013149">
    <property type="entry name" value="ADH-like_C"/>
</dbReference>
<dbReference type="InterPro" id="IPR036291">
    <property type="entry name" value="NAD(P)-bd_dom_sf"/>
</dbReference>
<dbReference type="SMART" id="SM00829">
    <property type="entry name" value="PKS_ER"/>
    <property type="match status" value="1"/>
</dbReference>
<dbReference type="PANTHER" id="PTHR43350">
    <property type="entry name" value="NAD-DEPENDENT ALCOHOL DEHYDROGENASE"/>
    <property type="match status" value="1"/>
</dbReference>
<dbReference type="SUPFAM" id="SSF50129">
    <property type="entry name" value="GroES-like"/>
    <property type="match status" value="1"/>
</dbReference>
<evidence type="ECO:0000313" key="9">
    <source>
        <dbReference type="Proteomes" id="UP000011016"/>
    </source>
</evidence>
<evidence type="ECO:0000256" key="3">
    <source>
        <dbReference type="ARBA" id="ARBA00022723"/>
    </source>
</evidence>
<comment type="similarity">
    <text evidence="2 6">Belongs to the zinc-containing alcohol dehydrogenase family.</text>
</comment>
<sequence>MRSRASAGRPKRRAVGGVWLIVSCGGFGPESEECHMQSAAFVMSGEGTGPGRLALDEIAVAAPHKGEVLVEVRACGVCHTDLHVLNGEVGFPAPAVLGHEVSGIVRGVGPGVEGLEEGQRVACSFIMPCRSCRHCERGNEDLCERFFEDNRLAGRLYDGTTRYSRGEEEVAMYSMGGHSRLCVVPAGGVFPLPDGVDLESAAVLGCSLFTGYGAVHTEGEVGPGDSVAVIAAGGVGLSIIHLACAAGAEHVVAVDVDDAKLELALAMGATHAVNSSEVDPVEEVTRIVGRGVDVAFEALGHKATVAQAIGMLDAGERAVLAGIAPPDHHIDTQIAATVRRKVKIHGSFGATASVVMPKLIELAAEGKLDLDTLITDRFGFDEIPLAYERLRDRKIAGRGLVVYDG</sequence>
<dbReference type="Proteomes" id="UP000011016">
    <property type="component" value="Unassembled WGS sequence"/>
</dbReference>
<organism evidence="8 9">
    <name type="scientific">Corynebacterium otitidis ATCC 51513</name>
    <dbReference type="NCBI Taxonomy" id="883169"/>
    <lineage>
        <taxon>Bacteria</taxon>
        <taxon>Bacillati</taxon>
        <taxon>Actinomycetota</taxon>
        <taxon>Actinomycetes</taxon>
        <taxon>Mycobacteriales</taxon>
        <taxon>Corynebacteriaceae</taxon>
        <taxon>Corynebacterium</taxon>
    </lineage>
</organism>
<dbReference type="GO" id="GO:0008270">
    <property type="term" value="F:zinc ion binding"/>
    <property type="evidence" value="ECO:0007669"/>
    <property type="project" value="InterPro"/>
</dbReference>
<accession>I7L889</accession>
<dbReference type="PROSITE" id="PS51257">
    <property type="entry name" value="PROKAR_LIPOPROTEIN"/>
    <property type="match status" value="1"/>
</dbReference>
<comment type="caution">
    <text evidence="8">The sequence shown here is derived from an EMBL/GenBank/DDBJ whole genome shotgun (WGS) entry which is preliminary data.</text>
</comment>
<evidence type="ECO:0000256" key="6">
    <source>
        <dbReference type="RuleBase" id="RU361277"/>
    </source>
</evidence>
<proteinExistence type="inferred from homology"/>
<dbReference type="GO" id="GO:0016491">
    <property type="term" value="F:oxidoreductase activity"/>
    <property type="evidence" value="ECO:0007669"/>
    <property type="project" value="UniProtKB-KW"/>
</dbReference>
<evidence type="ECO:0000256" key="1">
    <source>
        <dbReference type="ARBA" id="ARBA00001947"/>
    </source>
</evidence>
<dbReference type="InterPro" id="IPR020843">
    <property type="entry name" value="ER"/>
</dbReference>
<evidence type="ECO:0000256" key="2">
    <source>
        <dbReference type="ARBA" id="ARBA00008072"/>
    </source>
</evidence>
<dbReference type="InterPro" id="IPR013154">
    <property type="entry name" value="ADH-like_N"/>
</dbReference>
<evidence type="ECO:0000259" key="7">
    <source>
        <dbReference type="SMART" id="SM00829"/>
    </source>
</evidence>
<dbReference type="InterPro" id="IPR002328">
    <property type="entry name" value="ADH_Zn_CS"/>
</dbReference>
<dbReference type="Gene3D" id="3.40.50.720">
    <property type="entry name" value="NAD(P)-binding Rossmann-like Domain"/>
    <property type="match status" value="1"/>
</dbReference>
<comment type="cofactor">
    <cofactor evidence="1 6">
        <name>Zn(2+)</name>
        <dbReference type="ChEBI" id="CHEBI:29105"/>
    </cofactor>
</comment>
<evidence type="ECO:0000256" key="4">
    <source>
        <dbReference type="ARBA" id="ARBA00022833"/>
    </source>
</evidence>
<dbReference type="Pfam" id="PF00107">
    <property type="entry name" value="ADH_zinc_N"/>
    <property type="match status" value="1"/>
</dbReference>